<dbReference type="KEGG" id="ptc:phytr_6680"/>
<proteinExistence type="predicted"/>
<protein>
    <submittedName>
        <fullName evidence="3">Uncharacterized protein</fullName>
    </submittedName>
</protein>
<feature type="compositionally biased region" description="Basic and acidic residues" evidence="2">
    <location>
        <begin position="72"/>
        <end position="97"/>
    </location>
</feature>
<dbReference type="EMBL" id="CP027845">
    <property type="protein sequence ID" value="AVP87609.1"/>
    <property type="molecule type" value="Genomic_DNA"/>
</dbReference>
<sequence length="172" mass="19715">MLSVLKVSCCSLKYYVIFSMFNHFRHFIMKKIFPLIFVAFIFCNSFASSNNTPKDPPAPTLPNKETNAENNSKTDTKDTDETKQKDKAQDKKSKESDGSAAYQKAIADFKAFVLKTKPKVREEVNEYRAAIAKLEKQKAYLYKKLTLEAQEFLAKEAKLKKALPIQIEETKK</sequence>
<evidence type="ECO:0000256" key="1">
    <source>
        <dbReference type="SAM" id="Coils"/>
    </source>
</evidence>
<feature type="region of interest" description="Disordered" evidence="2">
    <location>
        <begin position="53"/>
        <end position="100"/>
    </location>
</feature>
<organism evidence="3 4">
    <name type="scientific">Candidatus Phycorickettsia trachydisci</name>
    <dbReference type="NCBI Taxonomy" id="2115978"/>
    <lineage>
        <taxon>Bacteria</taxon>
        <taxon>Pseudomonadati</taxon>
        <taxon>Pseudomonadota</taxon>
        <taxon>Alphaproteobacteria</taxon>
        <taxon>Rickettsiales</taxon>
        <taxon>Rickettsiaceae</taxon>
        <taxon>Candidatus Phycorickettsia</taxon>
    </lineage>
</organism>
<dbReference type="AlphaFoldDB" id="A0A2P1P8L0"/>
<name>A0A2P1P8L0_9RICK</name>
<evidence type="ECO:0000313" key="4">
    <source>
        <dbReference type="Proteomes" id="UP000241762"/>
    </source>
</evidence>
<keyword evidence="4" id="KW-1185">Reference proteome</keyword>
<keyword evidence="1" id="KW-0175">Coiled coil</keyword>
<reference evidence="3 4" key="1">
    <citation type="submission" date="2018-03" db="EMBL/GenBank/DDBJ databases">
        <title>A gene transfer event suggests a long-term partnership between eustigmatophyte algae and a novel lineage of endosymbiotic bacteria.</title>
        <authorList>
            <person name="Yurchenko T."/>
            <person name="Sevcikova T."/>
            <person name="Pribyl P."/>
            <person name="El Karkouri K."/>
            <person name="Klimes V."/>
            <person name="Amaral R."/>
            <person name="Zbrankova V."/>
            <person name="Kim E."/>
            <person name="Raoult D."/>
            <person name="Santos L.M.A."/>
            <person name="Elias M."/>
        </authorList>
    </citation>
    <scope>NUCLEOTIDE SEQUENCE [LARGE SCALE GENOMIC DNA]</scope>
    <source>
        <strain evidence="3">CCALA 838</strain>
    </source>
</reference>
<accession>A0A2P1P8L0</accession>
<evidence type="ECO:0000313" key="3">
    <source>
        <dbReference type="EMBL" id="AVP87609.1"/>
    </source>
</evidence>
<dbReference type="Proteomes" id="UP000241762">
    <property type="component" value="Chromosome"/>
</dbReference>
<gene>
    <name evidence="3" type="ORF">phytr_6680</name>
</gene>
<evidence type="ECO:0000256" key="2">
    <source>
        <dbReference type="SAM" id="MobiDB-lite"/>
    </source>
</evidence>
<feature type="coiled-coil region" evidence="1">
    <location>
        <begin position="117"/>
        <end position="144"/>
    </location>
</feature>